<keyword evidence="2" id="KW-1185">Reference proteome</keyword>
<name>A0A2U1JK35_9BACI</name>
<protein>
    <submittedName>
        <fullName evidence="1">Uncharacterized protein</fullName>
    </submittedName>
</protein>
<reference evidence="1 2" key="1">
    <citation type="submission" date="2018-04" db="EMBL/GenBank/DDBJ databases">
        <title>Camelliibacillus theae gen. nov., sp. nov., isolated from Pu'er tea.</title>
        <authorList>
            <person name="Niu L."/>
        </authorList>
    </citation>
    <scope>NUCLEOTIDE SEQUENCE [LARGE SCALE GENOMIC DNA]</scope>
    <source>
        <strain evidence="1 2">T8</strain>
    </source>
</reference>
<dbReference type="EMBL" id="QCZG01000068">
    <property type="protein sequence ID" value="PWA05511.1"/>
    <property type="molecule type" value="Genomic_DNA"/>
</dbReference>
<organism evidence="1 2">
    <name type="scientific">Pueribacillus theae</name>
    <dbReference type="NCBI Taxonomy" id="2171751"/>
    <lineage>
        <taxon>Bacteria</taxon>
        <taxon>Bacillati</taxon>
        <taxon>Bacillota</taxon>
        <taxon>Bacilli</taxon>
        <taxon>Bacillales</taxon>
        <taxon>Bacillaceae</taxon>
        <taxon>Pueribacillus</taxon>
    </lineage>
</organism>
<evidence type="ECO:0000313" key="1">
    <source>
        <dbReference type="EMBL" id="PWA05511.1"/>
    </source>
</evidence>
<gene>
    <name evidence="1" type="ORF">DCC39_17985</name>
</gene>
<comment type="caution">
    <text evidence="1">The sequence shown here is derived from an EMBL/GenBank/DDBJ whole genome shotgun (WGS) entry which is preliminary data.</text>
</comment>
<proteinExistence type="predicted"/>
<evidence type="ECO:0000313" key="2">
    <source>
        <dbReference type="Proteomes" id="UP000245998"/>
    </source>
</evidence>
<accession>A0A2U1JK35</accession>
<sequence length="243" mass="28190">MGDFSINIWGNFELTNTYIFTVPDWDEQEGKETLRHHIDWMVIQLDKDEYKDDEGKEDESLIRKQIAKWLHTKQLLKNVMKEKDISVKCRKVSNDGKVSGALTSWEKSNAWSGGEKWSKNMTLFLGILNYLAEKRVPLQGNQKRHRTVIVDNPFGKASSDHVLEPVFFIAEQLGFQIIALTAHAEGKFIRKYFPVVYSCRLKESASRETQIMTKTKEIRTAYFKDNDPEAIVRLGEKEQLALF</sequence>
<dbReference type="AlphaFoldDB" id="A0A2U1JK35"/>
<dbReference type="Proteomes" id="UP000245998">
    <property type="component" value="Unassembled WGS sequence"/>
</dbReference>